<name>A0ABC9R429_BACMY</name>
<organism evidence="1 2">
    <name type="scientific">Bacillus mycoides</name>
    <dbReference type="NCBI Taxonomy" id="1405"/>
    <lineage>
        <taxon>Bacteria</taxon>
        <taxon>Bacillati</taxon>
        <taxon>Bacillota</taxon>
        <taxon>Bacilli</taxon>
        <taxon>Bacillales</taxon>
        <taxon>Bacillaceae</taxon>
        <taxon>Bacillus</taxon>
        <taxon>Bacillus cereus group</taxon>
    </lineage>
</organism>
<dbReference type="EMBL" id="AHEV01000019">
    <property type="protein sequence ID" value="EJR40165.1"/>
    <property type="molecule type" value="Genomic_DNA"/>
</dbReference>
<dbReference type="Proteomes" id="UP000006976">
    <property type="component" value="Unassembled WGS sequence"/>
</dbReference>
<gene>
    <name evidence="1" type="ORF">III_03281</name>
</gene>
<comment type="caution">
    <text evidence="1">The sequence shown here is derived from an EMBL/GenBank/DDBJ whole genome shotgun (WGS) entry which is preliminary data.</text>
</comment>
<accession>A0ABC9R429</accession>
<evidence type="ECO:0000313" key="2">
    <source>
        <dbReference type="Proteomes" id="UP000006976"/>
    </source>
</evidence>
<proteinExistence type="predicted"/>
<protein>
    <submittedName>
        <fullName evidence="1">Uncharacterized protein</fullName>
    </submittedName>
</protein>
<evidence type="ECO:0000313" key="1">
    <source>
        <dbReference type="EMBL" id="EJR40165.1"/>
    </source>
</evidence>
<sequence>MILKIENLIKALFNNKSKEHTYKHALKKVRML</sequence>
<dbReference type="AlphaFoldDB" id="A0ABC9R429"/>
<reference evidence="1 2" key="1">
    <citation type="submission" date="2012-04" db="EMBL/GenBank/DDBJ databases">
        <title>The Genome Sequence of Bacillus cereus VD078.</title>
        <authorList>
            <consortium name="The Broad Institute Genome Sequencing Platform"/>
            <consortium name="The Broad Institute Genome Sequencing Center for Infectious Disease"/>
            <person name="Feldgarden M."/>
            <person name="Van der Auwera G.A."/>
            <person name="Mahillon J."/>
            <person name="Duprez V."/>
            <person name="Timmery S."/>
            <person name="Mattelet C."/>
            <person name="Dierick K."/>
            <person name="Sun M."/>
            <person name="Yu Z."/>
            <person name="Zhu L."/>
            <person name="Hu X."/>
            <person name="Shank E.B."/>
            <person name="Swiecicka I."/>
            <person name="Hansen B.M."/>
            <person name="Andrup L."/>
            <person name="Young S.K."/>
            <person name="Zeng Q."/>
            <person name="Gargeya S."/>
            <person name="Fitzgerald M."/>
            <person name="Haas B."/>
            <person name="Abouelleil A."/>
            <person name="Alvarado L."/>
            <person name="Arachchi H.M."/>
            <person name="Berlin A."/>
            <person name="Chapman S.B."/>
            <person name="Goldberg J."/>
            <person name="Griggs A."/>
            <person name="Gujja S."/>
            <person name="Hansen M."/>
            <person name="Howarth C."/>
            <person name="Imamovic A."/>
            <person name="Larimer J."/>
            <person name="McCowen C."/>
            <person name="Montmayeur A."/>
            <person name="Murphy C."/>
            <person name="Neiman D."/>
            <person name="Pearson M."/>
            <person name="Priest M."/>
            <person name="Roberts A."/>
            <person name="Saif S."/>
            <person name="Shea T."/>
            <person name="Sisk P."/>
            <person name="Sykes S."/>
            <person name="Wortman J."/>
            <person name="Nusbaum C."/>
            <person name="Birren B."/>
        </authorList>
    </citation>
    <scope>NUCLEOTIDE SEQUENCE [LARGE SCALE GENOMIC DNA]</scope>
    <source>
        <strain evidence="1 2">VD078</strain>
    </source>
</reference>